<evidence type="ECO:0000256" key="1">
    <source>
        <dbReference type="ARBA" id="ARBA00006484"/>
    </source>
</evidence>
<protein>
    <submittedName>
        <fullName evidence="5">3-oxoacyl-ACP reductase</fullName>
    </submittedName>
</protein>
<dbReference type="Pfam" id="PF13561">
    <property type="entry name" value="adh_short_C2"/>
    <property type="match status" value="1"/>
</dbReference>
<sequence>MDTELQGKGVLVTGGAGGIGGAVVRAFAEEQAKVAVHYHQSADKAEALARELGGVALRADLTSEADVDALVPAAVKALGRLDVLVANAGVWPPADEPVWKMSLSRWRRTLAENLDSVFLSCRAFLRHVETTGSGNIILIASTAGLFGEAGHSDYAAAKGALASGFLKSLKNELTRIAPLGRVNTVCPGWTGVERHQDKLTDPVFINRVTRTMPLRKLGRPEDVARMVVTLASDRISGHVTGEVITVAGGMEGRVLHES</sequence>
<dbReference type="FunFam" id="3.40.50.720:FF:000084">
    <property type="entry name" value="Short-chain dehydrogenase reductase"/>
    <property type="match status" value="1"/>
</dbReference>
<organism evidence="5 6">
    <name type="scientific">Cystobacter fuscus</name>
    <dbReference type="NCBI Taxonomy" id="43"/>
    <lineage>
        <taxon>Bacteria</taxon>
        <taxon>Pseudomonadati</taxon>
        <taxon>Myxococcota</taxon>
        <taxon>Myxococcia</taxon>
        <taxon>Myxococcales</taxon>
        <taxon>Cystobacterineae</taxon>
        <taxon>Archangiaceae</taxon>
        <taxon>Cystobacter</taxon>
    </lineage>
</organism>
<dbReference type="InterPro" id="IPR002347">
    <property type="entry name" value="SDR_fam"/>
</dbReference>
<dbReference type="AlphaFoldDB" id="A0A250J8M2"/>
<evidence type="ECO:0000256" key="3">
    <source>
        <dbReference type="ARBA" id="ARBA00023027"/>
    </source>
</evidence>
<dbReference type="EMBL" id="CP022098">
    <property type="protein sequence ID" value="ATB40245.1"/>
    <property type="molecule type" value="Genomic_DNA"/>
</dbReference>
<dbReference type="PANTHER" id="PTHR24321:SF8">
    <property type="entry name" value="ESTRADIOL 17-BETA-DEHYDROGENASE 8-RELATED"/>
    <property type="match status" value="1"/>
</dbReference>
<dbReference type="SMART" id="SM00822">
    <property type="entry name" value="PKS_KR"/>
    <property type="match status" value="1"/>
</dbReference>
<evidence type="ECO:0000259" key="4">
    <source>
        <dbReference type="SMART" id="SM00822"/>
    </source>
</evidence>
<feature type="domain" description="Ketoreductase" evidence="4">
    <location>
        <begin position="8"/>
        <end position="192"/>
    </location>
</feature>
<dbReference type="PANTHER" id="PTHR24321">
    <property type="entry name" value="DEHYDROGENASES, SHORT CHAIN"/>
    <property type="match status" value="1"/>
</dbReference>
<reference evidence="5 6" key="1">
    <citation type="submission" date="2017-06" db="EMBL/GenBank/DDBJ databases">
        <title>Sequencing and comparative analysis of myxobacterial genomes.</title>
        <authorList>
            <person name="Rupp O."/>
            <person name="Goesmann A."/>
            <person name="Sogaard-Andersen L."/>
        </authorList>
    </citation>
    <scope>NUCLEOTIDE SEQUENCE [LARGE SCALE GENOMIC DNA]</scope>
    <source>
        <strain evidence="5 6">DSM 52655</strain>
    </source>
</reference>
<keyword evidence="2" id="KW-0560">Oxidoreductase</keyword>
<dbReference type="Proteomes" id="UP000217257">
    <property type="component" value="Chromosome"/>
</dbReference>
<comment type="similarity">
    <text evidence="1">Belongs to the short-chain dehydrogenases/reductases (SDR) family.</text>
</comment>
<dbReference type="KEGG" id="cfus:CYFUS_005693"/>
<proteinExistence type="inferred from homology"/>
<gene>
    <name evidence="5" type="ORF">CYFUS_005693</name>
</gene>
<dbReference type="InterPro" id="IPR036291">
    <property type="entry name" value="NAD(P)-bd_dom_sf"/>
</dbReference>
<accession>A0A250J8M2</accession>
<dbReference type="Gene3D" id="3.40.50.720">
    <property type="entry name" value="NAD(P)-binding Rossmann-like Domain"/>
    <property type="match status" value="1"/>
</dbReference>
<evidence type="ECO:0000256" key="2">
    <source>
        <dbReference type="ARBA" id="ARBA00023002"/>
    </source>
</evidence>
<dbReference type="GO" id="GO:0016491">
    <property type="term" value="F:oxidoreductase activity"/>
    <property type="evidence" value="ECO:0007669"/>
    <property type="project" value="UniProtKB-KW"/>
</dbReference>
<dbReference type="PRINTS" id="PR00081">
    <property type="entry name" value="GDHRDH"/>
</dbReference>
<evidence type="ECO:0000313" key="5">
    <source>
        <dbReference type="EMBL" id="ATB40245.1"/>
    </source>
</evidence>
<dbReference type="SUPFAM" id="SSF51735">
    <property type="entry name" value="NAD(P)-binding Rossmann-fold domains"/>
    <property type="match status" value="1"/>
</dbReference>
<name>A0A250J8M2_9BACT</name>
<keyword evidence="3" id="KW-0520">NAD</keyword>
<dbReference type="RefSeq" id="WP_095988145.1">
    <property type="nucleotide sequence ID" value="NZ_CP022098.1"/>
</dbReference>
<dbReference type="InterPro" id="IPR057326">
    <property type="entry name" value="KR_dom"/>
</dbReference>
<evidence type="ECO:0000313" key="6">
    <source>
        <dbReference type="Proteomes" id="UP000217257"/>
    </source>
</evidence>